<keyword evidence="6" id="KW-0238">DNA-binding</keyword>
<dbReference type="GO" id="GO:0030170">
    <property type="term" value="F:pyridoxal phosphate binding"/>
    <property type="evidence" value="ECO:0007669"/>
    <property type="project" value="InterPro"/>
</dbReference>
<keyword evidence="10" id="KW-1185">Reference proteome</keyword>
<evidence type="ECO:0000313" key="9">
    <source>
        <dbReference type="EMBL" id="OEH94276.1"/>
    </source>
</evidence>
<keyword evidence="7" id="KW-0804">Transcription</keyword>
<dbReference type="InterPro" id="IPR036390">
    <property type="entry name" value="WH_DNA-bd_sf"/>
</dbReference>
<keyword evidence="4" id="KW-0663">Pyridoxal phosphate</keyword>
<feature type="domain" description="HTH gntR-type" evidence="8">
    <location>
        <begin position="12"/>
        <end position="80"/>
    </location>
</feature>
<protein>
    <submittedName>
        <fullName evidence="9">GntR family transcriptional regulator</fullName>
    </submittedName>
</protein>
<comment type="cofactor">
    <cofactor evidence="1">
        <name>pyridoxal 5'-phosphate</name>
        <dbReference type="ChEBI" id="CHEBI:597326"/>
    </cofactor>
</comment>
<dbReference type="SMART" id="SM00345">
    <property type="entry name" value="HTH_GNTR"/>
    <property type="match status" value="1"/>
</dbReference>
<evidence type="ECO:0000256" key="3">
    <source>
        <dbReference type="ARBA" id="ARBA00022576"/>
    </source>
</evidence>
<gene>
    <name evidence="9" type="ORF">BFG57_08440</name>
</gene>
<comment type="caution">
    <text evidence="9">The sequence shown here is derived from an EMBL/GenBank/DDBJ whole genome shotgun (WGS) entry which is preliminary data.</text>
</comment>
<dbReference type="GO" id="GO:0008483">
    <property type="term" value="F:transaminase activity"/>
    <property type="evidence" value="ECO:0007669"/>
    <property type="project" value="UniProtKB-KW"/>
</dbReference>
<dbReference type="InterPro" id="IPR036388">
    <property type="entry name" value="WH-like_DNA-bd_sf"/>
</dbReference>
<dbReference type="InterPro" id="IPR015424">
    <property type="entry name" value="PyrdxlP-dep_Trfase"/>
</dbReference>
<dbReference type="GO" id="GO:0003677">
    <property type="term" value="F:DNA binding"/>
    <property type="evidence" value="ECO:0007669"/>
    <property type="project" value="UniProtKB-KW"/>
</dbReference>
<evidence type="ECO:0000256" key="1">
    <source>
        <dbReference type="ARBA" id="ARBA00001933"/>
    </source>
</evidence>
<comment type="similarity">
    <text evidence="2">In the C-terminal section; belongs to the class-I pyridoxal-phosphate-dependent aminotransferase family.</text>
</comment>
<dbReference type="EMBL" id="MJEH01000003">
    <property type="protein sequence ID" value="OEH94276.1"/>
    <property type="molecule type" value="Genomic_DNA"/>
</dbReference>
<dbReference type="GO" id="GO:0003700">
    <property type="term" value="F:DNA-binding transcription factor activity"/>
    <property type="evidence" value="ECO:0007669"/>
    <property type="project" value="InterPro"/>
</dbReference>
<dbReference type="STRING" id="1305675.BFG57_08440"/>
<dbReference type="Gene3D" id="1.10.10.10">
    <property type="entry name" value="Winged helix-like DNA-binding domain superfamily/Winged helix DNA-binding domain"/>
    <property type="match status" value="1"/>
</dbReference>
<dbReference type="Pfam" id="PF00155">
    <property type="entry name" value="Aminotran_1_2"/>
    <property type="match status" value="1"/>
</dbReference>
<sequence>MFWLPVDRTLDMPLIRQVYEQIRLRILHGELQAEDRLPATRELASNLGVSRNVIIEAYEQLIAEGYLVGFQGSGTYVAKGAYLKQEDKDEFLSLFEMNQHIENDTGVIDFRSGIPALDMFPRKSWGHIAKQVCIETSQSIFGYDHPEGRTELRLVLAQYLKRTRGVNCHPDQLVITSGATQAFSLIANLLLSSEDEIIIEDPITNEIQTIFSSSGTSLYPIPVDEYGMKTDLLPANKRPKFIFVTPSHQFPLGGTLPIQRRIQLIHFARNTDCYIIEDDYDSEFRYQGTPVSSLQGLDPERVIYVGTFSKILSPGLRLGYLILPPSLAQKCKDLKWFMDLHTPSLEQLTLAHFIDGNYLERHIRKMKKVYQVRRDYIKSCLKQEFSNTVTILGDSTGLHLVAEFEDIVFSEDILSKITEHNVKVYPVESHAIQKGNHTNKIILGYGNLSKEEIKEGIKRLKCALTTS</sequence>
<evidence type="ECO:0000259" key="8">
    <source>
        <dbReference type="PROSITE" id="PS50949"/>
    </source>
</evidence>
<dbReference type="InterPro" id="IPR015421">
    <property type="entry name" value="PyrdxlP-dep_Trfase_major"/>
</dbReference>
<dbReference type="CDD" id="cd07377">
    <property type="entry name" value="WHTH_GntR"/>
    <property type="match status" value="1"/>
</dbReference>
<dbReference type="PRINTS" id="PR00035">
    <property type="entry name" value="HTHGNTR"/>
</dbReference>
<evidence type="ECO:0000256" key="2">
    <source>
        <dbReference type="ARBA" id="ARBA00005384"/>
    </source>
</evidence>
<dbReference type="AlphaFoldDB" id="A0A1E5LJR5"/>
<keyword evidence="3" id="KW-0808">Transferase</keyword>
<dbReference type="OrthoDB" id="9808770at2"/>
<dbReference type="SUPFAM" id="SSF46785">
    <property type="entry name" value="Winged helix' DNA-binding domain"/>
    <property type="match status" value="1"/>
</dbReference>
<dbReference type="PROSITE" id="PS50949">
    <property type="entry name" value="HTH_GNTR"/>
    <property type="match status" value="1"/>
</dbReference>
<dbReference type="RefSeq" id="WP_069715632.1">
    <property type="nucleotide sequence ID" value="NZ_MJEH01000003.1"/>
</dbReference>
<evidence type="ECO:0000256" key="5">
    <source>
        <dbReference type="ARBA" id="ARBA00023015"/>
    </source>
</evidence>
<name>A0A1E5LJR5_9BACI</name>
<dbReference type="PANTHER" id="PTHR46577:SF1">
    <property type="entry name" value="HTH-TYPE TRANSCRIPTIONAL REGULATORY PROTEIN GABR"/>
    <property type="match status" value="1"/>
</dbReference>
<dbReference type="InterPro" id="IPR004839">
    <property type="entry name" value="Aminotransferase_I/II_large"/>
</dbReference>
<proteinExistence type="inferred from homology"/>
<evidence type="ECO:0000256" key="7">
    <source>
        <dbReference type="ARBA" id="ARBA00023163"/>
    </source>
</evidence>
<keyword evidence="3" id="KW-0032">Aminotransferase</keyword>
<evidence type="ECO:0000256" key="6">
    <source>
        <dbReference type="ARBA" id="ARBA00023125"/>
    </source>
</evidence>
<dbReference type="PANTHER" id="PTHR46577">
    <property type="entry name" value="HTH-TYPE TRANSCRIPTIONAL REGULATORY PROTEIN GABR"/>
    <property type="match status" value="1"/>
</dbReference>
<keyword evidence="5" id="KW-0805">Transcription regulation</keyword>
<evidence type="ECO:0000313" key="10">
    <source>
        <dbReference type="Proteomes" id="UP000095209"/>
    </source>
</evidence>
<dbReference type="Pfam" id="PF00392">
    <property type="entry name" value="GntR"/>
    <property type="match status" value="1"/>
</dbReference>
<dbReference type="Proteomes" id="UP000095209">
    <property type="component" value="Unassembled WGS sequence"/>
</dbReference>
<organism evidence="9 10">
    <name type="scientific">Bacillus solimangrovi</name>
    <dbReference type="NCBI Taxonomy" id="1305675"/>
    <lineage>
        <taxon>Bacteria</taxon>
        <taxon>Bacillati</taxon>
        <taxon>Bacillota</taxon>
        <taxon>Bacilli</taxon>
        <taxon>Bacillales</taxon>
        <taxon>Bacillaceae</taxon>
        <taxon>Bacillus</taxon>
    </lineage>
</organism>
<dbReference type="InterPro" id="IPR000524">
    <property type="entry name" value="Tscrpt_reg_HTH_GntR"/>
</dbReference>
<dbReference type="InterPro" id="IPR051446">
    <property type="entry name" value="HTH_trans_reg/aminotransferase"/>
</dbReference>
<reference evidence="9 10" key="1">
    <citation type="submission" date="2016-08" db="EMBL/GenBank/DDBJ databases">
        <title>Genome of Bacillus solimangrovi GH2-4.</title>
        <authorList>
            <person name="Lim S."/>
            <person name="Kim B.-C."/>
        </authorList>
    </citation>
    <scope>NUCLEOTIDE SEQUENCE [LARGE SCALE GENOMIC DNA]</scope>
    <source>
        <strain evidence="9 10">GH2-4</strain>
    </source>
</reference>
<evidence type="ECO:0000256" key="4">
    <source>
        <dbReference type="ARBA" id="ARBA00022898"/>
    </source>
</evidence>
<dbReference type="SUPFAM" id="SSF53383">
    <property type="entry name" value="PLP-dependent transferases"/>
    <property type="match status" value="1"/>
</dbReference>
<dbReference type="Gene3D" id="3.40.640.10">
    <property type="entry name" value="Type I PLP-dependent aspartate aminotransferase-like (Major domain)"/>
    <property type="match status" value="1"/>
</dbReference>
<accession>A0A1E5LJR5</accession>
<dbReference type="CDD" id="cd00609">
    <property type="entry name" value="AAT_like"/>
    <property type="match status" value="1"/>
</dbReference>